<accession>A0A6J5LFK0</accession>
<sequence length="59" mass="6879">MKTSSHIPTEPVERQHFKKSYLERKLQEKEAENEIRNYTYSAESETLPKAPDVDEAGKL</sequence>
<proteinExistence type="predicted"/>
<evidence type="ECO:0000256" key="1">
    <source>
        <dbReference type="SAM" id="MobiDB-lite"/>
    </source>
</evidence>
<protein>
    <submittedName>
        <fullName evidence="2">Uncharacterized protein</fullName>
    </submittedName>
</protein>
<feature type="compositionally biased region" description="Basic and acidic residues" evidence="1">
    <location>
        <begin position="11"/>
        <end position="21"/>
    </location>
</feature>
<evidence type="ECO:0000313" key="2">
    <source>
        <dbReference type="EMBL" id="CAB4132855.1"/>
    </source>
</evidence>
<reference evidence="2" key="1">
    <citation type="submission" date="2020-04" db="EMBL/GenBank/DDBJ databases">
        <authorList>
            <person name="Chiriac C."/>
            <person name="Salcher M."/>
            <person name="Ghai R."/>
            <person name="Kavagutti S V."/>
        </authorList>
    </citation>
    <scope>NUCLEOTIDE SEQUENCE</scope>
</reference>
<feature type="region of interest" description="Disordered" evidence="1">
    <location>
        <begin position="39"/>
        <end position="59"/>
    </location>
</feature>
<name>A0A6J5LFK0_9CAUD</name>
<dbReference type="EMBL" id="LR796268">
    <property type="protein sequence ID" value="CAB4132855.1"/>
    <property type="molecule type" value="Genomic_DNA"/>
</dbReference>
<gene>
    <name evidence="2" type="ORF">UFOVP249_51</name>
</gene>
<feature type="region of interest" description="Disordered" evidence="1">
    <location>
        <begin position="1"/>
        <end position="21"/>
    </location>
</feature>
<organism evidence="2">
    <name type="scientific">uncultured Caudovirales phage</name>
    <dbReference type="NCBI Taxonomy" id="2100421"/>
    <lineage>
        <taxon>Viruses</taxon>
        <taxon>Duplodnaviria</taxon>
        <taxon>Heunggongvirae</taxon>
        <taxon>Uroviricota</taxon>
        <taxon>Caudoviricetes</taxon>
        <taxon>Peduoviridae</taxon>
        <taxon>Maltschvirus</taxon>
        <taxon>Maltschvirus maltsch</taxon>
    </lineage>
</organism>